<dbReference type="InterPro" id="IPR002781">
    <property type="entry name" value="TM_pro_TauE-like"/>
</dbReference>
<comment type="caution">
    <text evidence="8">The sequence shown here is derived from an EMBL/GenBank/DDBJ whole genome shotgun (WGS) entry which is preliminary data.</text>
</comment>
<evidence type="ECO:0000313" key="8">
    <source>
        <dbReference type="EMBL" id="GER94012.1"/>
    </source>
</evidence>
<keyword evidence="6 7" id="KW-0472">Membrane</keyword>
<keyword evidence="3" id="KW-1003">Cell membrane</keyword>
<feature type="transmembrane region" description="Helical" evidence="7">
    <location>
        <begin position="203"/>
        <end position="223"/>
    </location>
</feature>
<evidence type="ECO:0000256" key="7">
    <source>
        <dbReference type="SAM" id="Phobius"/>
    </source>
</evidence>
<keyword evidence="5 7" id="KW-1133">Transmembrane helix</keyword>
<dbReference type="Pfam" id="PF01925">
    <property type="entry name" value="TauE"/>
    <property type="match status" value="1"/>
</dbReference>
<reference evidence="8" key="1">
    <citation type="submission" date="2019-10" db="EMBL/GenBank/DDBJ databases">
        <title>Metagenomic sequencing of thiosulfate-disproportionating enrichment culture.</title>
        <authorList>
            <person name="Umezawa K."/>
            <person name="Kojima H."/>
            <person name="Fukui M."/>
        </authorList>
    </citation>
    <scope>NUCLEOTIDE SEQUENCE</scope>
    <source>
        <strain evidence="8">45J</strain>
    </source>
</reference>
<feature type="transmembrane region" description="Helical" evidence="7">
    <location>
        <begin position="294"/>
        <end position="312"/>
    </location>
</feature>
<organism evidence="8">
    <name type="scientific">hot springs metagenome</name>
    <dbReference type="NCBI Taxonomy" id="433727"/>
    <lineage>
        <taxon>unclassified sequences</taxon>
        <taxon>metagenomes</taxon>
        <taxon>ecological metagenomes</taxon>
    </lineage>
</organism>
<dbReference type="EMBL" id="BLAB01000001">
    <property type="protein sequence ID" value="GER94012.1"/>
    <property type="molecule type" value="Genomic_DNA"/>
</dbReference>
<feature type="transmembrane region" description="Helical" evidence="7">
    <location>
        <begin position="140"/>
        <end position="159"/>
    </location>
</feature>
<feature type="transmembrane region" description="Helical" evidence="7">
    <location>
        <begin position="114"/>
        <end position="134"/>
    </location>
</feature>
<evidence type="ECO:0000256" key="6">
    <source>
        <dbReference type="ARBA" id="ARBA00023136"/>
    </source>
</evidence>
<feature type="transmembrane region" description="Helical" evidence="7">
    <location>
        <begin position="263"/>
        <end position="287"/>
    </location>
</feature>
<keyword evidence="4 7" id="KW-0812">Transmembrane</keyword>
<dbReference type="PANTHER" id="PTHR30269">
    <property type="entry name" value="TRANSMEMBRANE PROTEIN YFCA"/>
    <property type="match status" value="1"/>
</dbReference>
<gene>
    <name evidence="8" type="ORF">A45J_1770</name>
</gene>
<sequence>MLTRYSKILLILTIMFIALFSSTAVFATSEQSTVSEATAPWWVWPLVLFIVTFILGIVAVLGGVGGGVLFVPIIGGFFPFNLDFVRGAGLLVALAGALAAGPGLLKRGMADLRLALPVALIASSSAIVGAMIGLALPKNVVNITLGLTILGIVAIMLMAKKSEFPEVQKPDALSTALRINGIYYEASTGQEVNWKIHRTPQGLILFIIIGIMAGMFGLGAGWANVPVLNLLMGAPLKVSVATSKFLLSITDTSAAWIYVNNGAVLPMMVVPSIIGIMLGSIVGVKILAKAKPVAIRYIVIGLLLFSGSRALLKGLGIWN</sequence>
<evidence type="ECO:0000256" key="5">
    <source>
        <dbReference type="ARBA" id="ARBA00022989"/>
    </source>
</evidence>
<name>A0A5J4L432_9ZZZZ</name>
<proteinExistence type="predicted"/>
<dbReference type="InterPro" id="IPR052017">
    <property type="entry name" value="TSUP"/>
</dbReference>
<accession>A0A5J4L432</accession>
<dbReference type="AlphaFoldDB" id="A0A5J4L432"/>
<comment type="subcellular location">
    <subcellularLocation>
        <location evidence="1">Cell membrane</location>
        <topology evidence="1">Multi-pass membrane protein</topology>
    </subcellularLocation>
</comment>
<feature type="transmembrane region" description="Helical" evidence="7">
    <location>
        <begin position="43"/>
        <end position="61"/>
    </location>
</feature>
<dbReference type="GO" id="GO:0005886">
    <property type="term" value="C:plasma membrane"/>
    <property type="evidence" value="ECO:0007669"/>
    <property type="project" value="UniProtKB-SubCell"/>
</dbReference>
<evidence type="ECO:0000256" key="1">
    <source>
        <dbReference type="ARBA" id="ARBA00004651"/>
    </source>
</evidence>
<evidence type="ECO:0000256" key="3">
    <source>
        <dbReference type="ARBA" id="ARBA00022475"/>
    </source>
</evidence>
<protein>
    <submittedName>
        <fullName evidence="8">Anion permease</fullName>
    </submittedName>
</protein>
<feature type="transmembrane region" description="Helical" evidence="7">
    <location>
        <begin position="66"/>
        <end position="82"/>
    </location>
</feature>
<evidence type="ECO:0000256" key="2">
    <source>
        <dbReference type="ARBA" id="ARBA00022448"/>
    </source>
</evidence>
<evidence type="ECO:0000256" key="4">
    <source>
        <dbReference type="ARBA" id="ARBA00022692"/>
    </source>
</evidence>
<keyword evidence="2" id="KW-0813">Transport</keyword>
<feature type="transmembrane region" description="Helical" evidence="7">
    <location>
        <begin position="88"/>
        <end position="105"/>
    </location>
</feature>
<dbReference type="PANTHER" id="PTHR30269:SF23">
    <property type="entry name" value="MEMBRANE TRANSPORTER PROTEIN YDHB-RELATED"/>
    <property type="match status" value="1"/>
</dbReference>